<keyword evidence="3" id="KW-0375">Hydrogen ion transport</keyword>
<organism evidence="7 8">
    <name type="scientific">Terrybacteria sp. (strain RIFCSPHIGHO2_01_FULL_58_15)</name>
    <dbReference type="NCBI Taxonomy" id="1802363"/>
    <lineage>
        <taxon>Bacteria</taxon>
        <taxon>Candidatus Terryibacteriota</taxon>
    </lineage>
</organism>
<sequence>MATPFQLAHILSEVLRKAPEKDQPRIIRGFVAFLRRKRLMAQAPRMFRVLEEMAEQEEGTVLAEVAHLLAVPHARTVVRPEFIGGVRLSAGEKVVDATIRGRLQKLRSVFGD</sequence>
<evidence type="ECO:0000256" key="5">
    <source>
        <dbReference type="ARBA" id="ARBA00023136"/>
    </source>
</evidence>
<dbReference type="GO" id="GO:0046933">
    <property type="term" value="F:proton-transporting ATP synthase activity, rotational mechanism"/>
    <property type="evidence" value="ECO:0007669"/>
    <property type="project" value="InterPro"/>
</dbReference>
<dbReference type="Pfam" id="PF00213">
    <property type="entry name" value="OSCP"/>
    <property type="match status" value="1"/>
</dbReference>
<evidence type="ECO:0000256" key="4">
    <source>
        <dbReference type="ARBA" id="ARBA00023065"/>
    </source>
</evidence>
<dbReference type="GO" id="GO:0016020">
    <property type="term" value="C:membrane"/>
    <property type="evidence" value="ECO:0007669"/>
    <property type="project" value="UniProtKB-SubCell"/>
</dbReference>
<evidence type="ECO:0000313" key="8">
    <source>
        <dbReference type="Proteomes" id="UP000178690"/>
    </source>
</evidence>
<dbReference type="EMBL" id="MHST01000012">
    <property type="protein sequence ID" value="OHA49223.1"/>
    <property type="molecule type" value="Genomic_DNA"/>
</dbReference>
<evidence type="ECO:0000256" key="2">
    <source>
        <dbReference type="ARBA" id="ARBA00022448"/>
    </source>
</evidence>
<accession>A0A1G2PLR9</accession>
<name>A0A1G2PLR9_TERXR</name>
<reference evidence="7 8" key="1">
    <citation type="journal article" date="2016" name="Nat. Commun.">
        <title>Thousands of microbial genomes shed light on interconnected biogeochemical processes in an aquifer system.</title>
        <authorList>
            <person name="Anantharaman K."/>
            <person name="Brown C.T."/>
            <person name="Hug L.A."/>
            <person name="Sharon I."/>
            <person name="Castelle C.J."/>
            <person name="Probst A.J."/>
            <person name="Thomas B.C."/>
            <person name="Singh A."/>
            <person name="Wilkins M.J."/>
            <person name="Karaoz U."/>
            <person name="Brodie E.L."/>
            <person name="Williams K.H."/>
            <person name="Hubbard S.S."/>
            <person name="Banfield J.F."/>
        </authorList>
    </citation>
    <scope>NUCLEOTIDE SEQUENCE [LARGE SCALE GENOMIC DNA]</scope>
    <source>
        <strain evidence="8">RIFCSPHIGHO2_01_FULL_58_15</strain>
    </source>
</reference>
<comment type="subcellular location">
    <subcellularLocation>
        <location evidence="1">Membrane</location>
    </subcellularLocation>
</comment>
<keyword evidence="2" id="KW-0813">Transport</keyword>
<keyword evidence="6" id="KW-0066">ATP synthesis</keyword>
<evidence type="ECO:0000256" key="3">
    <source>
        <dbReference type="ARBA" id="ARBA00022781"/>
    </source>
</evidence>
<dbReference type="Proteomes" id="UP000178690">
    <property type="component" value="Unassembled WGS sequence"/>
</dbReference>
<comment type="caution">
    <text evidence="7">The sequence shown here is derived from an EMBL/GenBank/DDBJ whole genome shotgun (WGS) entry which is preliminary data.</text>
</comment>
<dbReference type="STRING" id="1802363.A2682_00970"/>
<evidence type="ECO:0000256" key="1">
    <source>
        <dbReference type="ARBA" id="ARBA00004370"/>
    </source>
</evidence>
<dbReference type="AlphaFoldDB" id="A0A1G2PLR9"/>
<keyword evidence="5" id="KW-0472">Membrane</keyword>
<dbReference type="InterPro" id="IPR000711">
    <property type="entry name" value="ATPase_OSCP/dsu"/>
</dbReference>
<gene>
    <name evidence="7" type="ORF">A2682_00970</name>
</gene>
<proteinExistence type="predicted"/>
<evidence type="ECO:0000313" key="7">
    <source>
        <dbReference type="EMBL" id="OHA49223.1"/>
    </source>
</evidence>
<evidence type="ECO:0000256" key="6">
    <source>
        <dbReference type="ARBA" id="ARBA00023310"/>
    </source>
</evidence>
<protein>
    <submittedName>
        <fullName evidence="7">Uncharacterized protein</fullName>
    </submittedName>
</protein>
<keyword evidence="4" id="KW-0406">Ion transport</keyword>